<name>A0A072UAF7_MEDTR</name>
<dbReference type="Proteomes" id="UP000002051">
    <property type="component" value="Chromosome 6"/>
</dbReference>
<organism evidence="1 3">
    <name type="scientific">Medicago truncatula</name>
    <name type="common">Barrel medic</name>
    <name type="synonym">Medicago tribuloides</name>
    <dbReference type="NCBI Taxonomy" id="3880"/>
    <lineage>
        <taxon>Eukaryota</taxon>
        <taxon>Viridiplantae</taxon>
        <taxon>Streptophyta</taxon>
        <taxon>Embryophyta</taxon>
        <taxon>Tracheophyta</taxon>
        <taxon>Spermatophyta</taxon>
        <taxon>Magnoliopsida</taxon>
        <taxon>eudicotyledons</taxon>
        <taxon>Gunneridae</taxon>
        <taxon>Pentapetalae</taxon>
        <taxon>rosids</taxon>
        <taxon>fabids</taxon>
        <taxon>Fabales</taxon>
        <taxon>Fabaceae</taxon>
        <taxon>Papilionoideae</taxon>
        <taxon>50 kb inversion clade</taxon>
        <taxon>NPAAA clade</taxon>
        <taxon>Hologalegina</taxon>
        <taxon>IRL clade</taxon>
        <taxon>Trifolieae</taxon>
        <taxon>Medicago</taxon>
    </lineage>
</organism>
<accession>A0A072UAF7</accession>
<protein>
    <submittedName>
        <fullName evidence="1 2">Uncharacterized protein</fullName>
    </submittedName>
</protein>
<evidence type="ECO:0000313" key="3">
    <source>
        <dbReference type="Proteomes" id="UP000002051"/>
    </source>
</evidence>
<reference evidence="1 3" key="1">
    <citation type="journal article" date="2011" name="Nature">
        <title>The Medicago genome provides insight into the evolution of rhizobial symbioses.</title>
        <authorList>
            <person name="Young N.D."/>
            <person name="Debelle F."/>
            <person name="Oldroyd G.E."/>
            <person name="Geurts R."/>
            <person name="Cannon S.B."/>
            <person name="Udvardi M.K."/>
            <person name="Benedito V.A."/>
            <person name="Mayer K.F."/>
            <person name="Gouzy J."/>
            <person name="Schoof H."/>
            <person name="Van de Peer Y."/>
            <person name="Proost S."/>
            <person name="Cook D.R."/>
            <person name="Meyers B.C."/>
            <person name="Spannagl M."/>
            <person name="Cheung F."/>
            <person name="De Mita S."/>
            <person name="Krishnakumar V."/>
            <person name="Gundlach H."/>
            <person name="Zhou S."/>
            <person name="Mudge J."/>
            <person name="Bharti A.K."/>
            <person name="Murray J.D."/>
            <person name="Naoumkina M.A."/>
            <person name="Rosen B."/>
            <person name="Silverstein K.A."/>
            <person name="Tang H."/>
            <person name="Rombauts S."/>
            <person name="Zhao P.X."/>
            <person name="Zhou P."/>
            <person name="Barbe V."/>
            <person name="Bardou P."/>
            <person name="Bechner M."/>
            <person name="Bellec A."/>
            <person name="Berger A."/>
            <person name="Berges H."/>
            <person name="Bidwell S."/>
            <person name="Bisseling T."/>
            <person name="Choisne N."/>
            <person name="Couloux A."/>
            <person name="Denny R."/>
            <person name="Deshpande S."/>
            <person name="Dai X."/>
            <person name="Doyle J.J."/>
            <person name="Dudez A.M."/>
            <person name="Farmer A.D."/>
            <person name="Fouteau S."/>
            <person name="Franken C."/>
            <person name="Gibelin C."/>
            <person name="Gish J."/>
            <person name="Goldstein S."/>
            <person name="Gonzalez A.J."/>
            <person name="Green P.J."/>
            <person name="Hallab A."/>
            <person name="Hartog M."/>
            <person name="Hua A."/>
            <person name="Humphray S.J."/>
            <person name="Jeong D.H."/>
            <person name="Jing Y."/>
            <person name="Jocker A."/>
            <person name="Kenton S.M."/>
            <person name="Kim D.J."/>
            <person name="Klee K."/>
            <person name="Lai H."/>
            <person name="Lang C."/>
            <person name="Lin S."/>
            <person name="Macmil S.L."/>
            <person name="Magdelenat G."/>
            <person name="Matthews L."/>
            <person name="McCorrison J."/>
            <person name="Monaghan E.L."/>
            <person name="Mun J.H."/>
            <person name="Najar F.Z."/>
            <person name="Nicholson C."/>
            <person name="Noirot C."/>
            <person name="O'Bleness M."/>
            <person name="Paule C.R."/>
            <person name="Poulain J."/>
            <person name="Prion F."/>
            <person name="Qin B."/>
            <person name="Qu C."/>
            <person name="Retzel E.F."/>
            <person name="Riddle C."/>
            <person name="Sallet E."/>
            <person name="Samain S."/>
            <person name="Samson N."/>
            <person name="Sanders I."/>
            <person name="Saurat O."/>
            <person name="Scarpelli C."/>
            <person name="Schiex T."/>
            <person name="Segurens B."/>
            <person name="Severin A.J."/>
            <person name="Sherrier D.J."/>
            <person name="Shi R."/>
            <person name="Sims S."/>
            <person name="Singer S.R."/>
            <person name="Sinharoy S."/>
            <person name="Sterck L."/>
            <person name="Viollet A."/>
            <person name="Wang B.B."/>
            <person name="Wang K."/>
            <person name="Wang M."/>
            <person name="Wang X."/>
            <person name="Warfsmann J."/>
            <person name="Weissenbach J."/>
            <person name="White D.D."/>
            <person name="White J.D."/>
            <person name="Wiley G.B."/>
            <person name="Wincker P."/>
            <person name="Xing Y."/>
            <person name="Yang L."/>
            <person name="Yao Z."/>
            <person name="Ying F."/>
            <person name="Zhai J."/>
            <person name="Zhou L."/>
            <person name="Zuber A."/>
            <person name="Denarie J."/>
            <person name="Dixon R.A."/>
            <person name="May G.D."/>
            <person name="Schwartz D.C."/>
            <person name="Rogers J."/>
            <person name="Quetier F."/>
            <person name="Town C.D."/>
            <person name="Roe B.A."/>
        </authorList>
    </citation>
    <scope>NUCLEOTIDE SEQUENCE [LARGE SCALE GENOMIC DNA]</scope>
    <source>
        <strain evidence="1">A17</strain>
        <strain evidence="2 3">cv. Jemalong A17</strain>
    </source>
</reference>
<gene>
    <name evidence="1" type="ordered locus">MTR_6g043830</name>
</gene>
<dbReference type="STRING" id="3880.A0A072UAF7"/>
<proteinExistence type="predicted"/>
<dbReference type="EMBL" id="CM001222">
    <property type="protein sequence ID" value="KEH26073.1"/>
    <property type="molecule type" value="Genomic_DNA"/>
</dbReference>
<reference evidence="1 3" key="2">
    <citation type="journal article" date="2014" name="BMC Genomics">
        <title>An improved genome release (version Mt4.0) for the model legume Medicago truncatula.</title>
        <authorList>
            <person name="Tang H."/>
            <person name="Krishnakumar V."/>
            <person name="Bidwell S."/>
            <person name="Rosen B."/>
            <person name="Chan A."/>
            <person name="Zhou S."/>
            <person name="Gentzbittel L."/>
            <person name="Childs K.L."/>
            <person name="Yandell M."/>
            <person name="Gundlach H."/>
            <person name="Mayer K.F."/>
            <person name="Schwartz D.C."/>
            <person name="Town C.D."/>
        </authorList>
    </citation>
    <scope>GENOME REANNOTATION</scope>
    <source>
        <strain evidence="1">A17</strain>
        <strain evidence="2 3">cv. Jemalong A17</strain>
    </source>
</reference>
<sequence length="170" mass="19614">MITLALREWHQSHTHNLQETSSLGDEEVEKLYCLYAELYSLSRINTSICWQRSCLNWLSEGDANFKYFHGTMSRWRRVNAITSIYVGGVQVEGVCNVTEAIFSHFAYHFKDLNMSCSRATKFNFHTLNYWEGAALIRPFCLEEVEAAVWDCDSFNCPSPDGVNFGFIKDL</sequence>
<keyword evidence="3" id="KW-1185">Reference proteome</keyword>
<reference evidence="2" key="3">
    <citation type="submission" date="2015-04" db="UniProtKB">
        <authorList>
            <consortium name="EnsemblPlants"/>
        </authorList>
    </citation>
    <scope>IDENTIFICATION</scope>
    <source>
        <strain evidence="2">cv. Jemalong A17</strain>
    </source>
</reference>
<dbReference type="EnsemblPlants" id="KEH26073">
    <property type="protein sequence ID" value="KEH26073"/>
    <property type="gene ID" value="MTR_6g043830"/>
</dbReference>
<dbReference type="HOGENOM" id="CLU_1572992_0_0_1"/>
<evidence type="ECO:0000313" key="2">
    <source>
        <dbReference type="EnsemblPlants" id="KEH26073"/>
    </source>
</evidence>
<evidence type="ECO:0000313" key="1">
    <source>
        <dbReference type="EMBL" id="KEH26073.1"/>
    </source>
</evidence>
<dbReference type="AlphaFoldDB" id="A0A072UAF7"/>